<reference evidence="2 3" key="1">
    <citation type="submission" date="2019-12" db="EMBL/GenBank/DDBJ databases">
        <title>Genomic-based taxomic classification of the family Erythrobacteraceae.</title>
        <authorList>
            <person name="Xu L."/>
        </authorList>
    </citation>
    <scope>NUCLEOTIDE SEQUENCE [LARGE SCALE GENOMIC DNA]</scope>
    <source>
        <strain evidence="2 3">MCCC 1K01500</strain>
    </source>
</reference>
<evidence type="ECO:0000256" key="1">
    <source>
        <dbReference type="SAM" id="Phobius"/>
    </source>
</evidence>
<organism evidence="2 3">
    <name type="scientific">Croceibacterium salegens</name>
    <dbReference type="NCBI Taxonomy" id="1737568"/>
    <lineage>
        <taxon>Bacteria</taxon>
        <taxon>Pseudomonadati</taxon>
        <taxon>Pseudomonadota</taxon>
        <taxon>Alphaproteobacteria</taxon>
        <taxon>Sphingomonadales</taxon>
        <taxon>Erythrobacteraceae</taxon>
        <taxon>Croceibacterium</taxon>
    </lineage>
</organism>
<feature type="transmembrane region" description="Helical" evidence="1">
    <location>
        <begin position="20"/>
        <end position="37"/>
    </location>
</feature>
<keyword evidence="1" id="KW-1133">Transmembrane helix</keyword>
<dbReference type="RefSeq" id="WP_159797427.1">
    <property type="nucleotide sequence ID" value="NZ_WTYM01000058.1"/>
</dbReference>
<gene>
    <name evidence="2" type="ORF">GRI89_15110</name>
</gene>
<keyword evidence="3" id="KW-1185">Reference proteome</keyword>
<keyword evidence="1" id="KW-0812">Transmembrane</keyword>
<comment type="caution">
    <text evidence="2">The sequence shown here is derived from an EMBL/GenBank/DDBJ whole genome shotgun (WGS) entry which is preliminary data.</text>
</comment>
<dbReference type="Pfam" id="PF14014">
    <property type="entry name" value="DUF4230"/>
    <property type="match status" value="1"/>
</dbReference>
<accession>A0A6I4T0C4</accession>
<dbReference type="OrthoDB" id="7558887at2"/>
<dbReference type="InterPro" id="IPR025324">
    <property type="entry name" value="DUF4230"/>
</dbReference>
<name>A0A6I4T0C4_9SPHN</name>
<keyword evidence="1" id="KW-0472">Membrane</keyword>
<dbReference type="AlphaFoldDB" id="A0A6I4T0C4"/>
<dbReference type="EMBL" id="WTYM01000058">
    <property type="protein sequence ID" value="MXO60870.1"/>
    <property type="molecule type" value="Genomic_DNA"/>
</dbReference>
<protein>
    <submittedName>
        <fullName evidence="2">DUF4230 domain-containing protein</fullName>
    </submittedName>
</protein>
<sequence length="221" mass="24416">MADDQLKERPERSLAAQQAVPWLVVIVLLAAVGFLTWKAYFEHEEGDPVASAMLAFEKQNSLTVFSSRFEVLAESTDERGVMGVPILKSRQAMIVPATVEYRVDLSRVGPDRMQWDDGKDTLTVVLPPLQTSIPNLDEKDARLFTDGNFVIGAAAEDMLKNNSAQAERKASEFARTPEILTMARNAAKAAIRQNLAIPLQIAGYENAKVEVRFDGELAPKK</sequence>
<dbReference type="Proteomes" id="UP000433652">
    <property type="component" value="Unassembled WGS sequence"/>
</dbReference>
<evidence type="ECO:0000313" key="3">
    <source>
        <dbReference type="Proteomes" id="UP000433652"/>
    </source>
</evidence>
<evidence type="ECO:0000313" key="2">
    <source>
        <dbReference type="EMBL" id="MXO60870.1"/>
    </source>
</evidence>
<proteinExistence type="predicted"/>